<sequence length="160" mass="17227">MVVALGSNVAGGFASSEALLEAALARFPEAGLPVLERSSWWRSAAWPDPKGPEYRNGVALVEAKAGSDSVLEALFSIERHFGRMRDVRNAPRTLDLDLIAYGREVKDAPRLTLPHPRAHERRFVMGPLAEIAPGWTHPVLGRTAAQLAASAAVGRDAEPV</sequence>
<dbReference type="GO" id="GO:0005524">
    <property type="term" value="F:ATP binding"/>
    <property type="evidence" value="ECO:0007669"/>
    <property type="project" value="UniProtKB-KW"/>
</dbReference>
<keyword evidence="5 14" id="KW-0808">Transferase</keyword>
<dbReference type="RefSeq" id="WP_111529266.1">
    <property type="nucleotide sequence ID" value="NZ_JBHRSG010000003.1"/>
</dbReference>
<evidence type="ECO:0000313" key="15">
    <source>
        <dbReference type="Proteomes" id="UP000249254"/>
    </source>
</evidence>
<comment type="pathway">
    <text evidence="1">Cofactor biosynthesis; tetrahydrofolate biosynthesis; 2-amino-4-hydroxy-6-hydroxymethyl-7,8-dihydropteridine diphosphate from 7,8-dihydroneopterin triphosphate: step 4/4.</text>
</comment>
<evidence type="ECO:0000256" key="7">
    <source>
        <dbReference type="ARBA" id="ARBA00022777"/>
    </source>
</evidence>
<evidence type="ECO:0000256" key="4">
    <source>
        <dbReference type="ARBA" id="ARBA00016218"/>
    </source>
</evidence>
<evidence type="ECO:0000256" key="2">
    <source>
        <dbReference type="ARBA" id="ARBA00005810"/>
    </source>
</evidence>
<dbReference type="GO" id="GO:0046656">
    <property type="term" value="P:folic acid biosynthetic process"/>
    <property type="evidence" value="ECO:0007669"/>
    <property type="project" value="UniProtKB-KW"/>
</dbReference>
<dbReference type="NCBIfam" id="TIGR01498">
    <property type="entry name" value="folK"/>
    <property type="match status" value="1"/>
</dbReference>
<evidence type="ECO:0000259" key="13">
    <source>
        <dbReference type="PROSITE" id="PS00794"/>
    </source>
</evidence>
<dbReference type="AlphaFoldDB" id="A0A328ARE6"/>
<evidence type="ECO:0000256" key="1">
    <source>
        <dbReference type="ARBA" id="ARBA00005051"/>
    </source>
</evidence>
<protein>
    <recommendedName>
        <fullName evidence="4">2-amino-4-hydroxy-6-hydroxymethyldihydropteridine pyrophosphokinase</fullName>
        <ecNumber evidence="3">2.7.6.3</ecNumber>
    </recommendedName>
    <alternativeName>
        <fullName evidence="11">6-hydroxymethyl-7,8-dihydropterin pyrophosphokinase</fullName>
    </alternativeName>
    <alternativeName>
        <fullName evidence="12">7,8-dihydro-6-hydroxymethylpterin-pyrophosphokinase</fullName>
    </alternativeName>
</protein>
<dbReference type="Proteomes" id="UP000249254">
    <property type="component" value="Unassembled WGS sequence"/>
</dbReference>
<dbReference type="InterPro" id="IPR035907">
    <property type="entry name" value="Hppk_sf"/>
</dbReference>
<dbReference type="EMBL" id="QFYQ01000001">
    <property type="protein sequence ID" value="RAK55518.1"/>
    <property type="molecule type" value="Genomic_DNA"/>
</dbReference>
<evidence type="ECO:0000256" key="6">
    <source>
        <dbReference type="ARBA" id="ARBA00022741"/>
    </source>
</evidence>
<dbReference type="EC" id="2.7.6.3" evidence="3"/>
<evidence type="ECO:0000256" key="3">
    <source>
        <dbReference type="ARBA" id="ARBA00013253"/>
    </source>
</evidence>
<evidence type="ECO:0000256" key="5">
    <source>
        <dbReference type="ARBA" id="ARBA00022679"/>
    </source>
</evidence>
<dbReference type="PANTHER" id="PTHR43071:SF1">
    <property type="entry name" value="2-AMINO-4-HYDROXY-6-HYDROXYMETHYLDIHYDROPTERIDINE PYROPHOSPHOKINASE"/>
    <property type="match status" value="1"/>
</dbReference>
<accession>A0A328ARE6</accession>
<keyword evidence="8" id="KW-0067">ATP-binding</keyword>
<dbReference type="Pfam" id="PF01288">
    <property type="entry name" value="HPPK"/>
    <property type="match status" value="1"/>
</dbReference>
<keyword evidence="9" id="KW-0289">Folate biosynthesis</keyword>
<dbReference type="SUPFAM" id="SSF55083">
    <property type="entry name" value="6-hydroxymethyl-7,8-dihydropterin pyrophosphokinase, HPPK"/>
    <property type="match status" value="1"/>
</dbReference>
<dbReference type="GO" id="GO:0046654">
    <property type="term" value="P:tetrahydrofolate biosynthetic process"/>
    <property type="evidence" value="ECO:0007669"/>
    <property type="project" value="UniProtKB-UniPathway"/>
</dbReference>
<evidence type="ECO:0000256" key="9">
    <source>
        <dbReference type="ARBA" id="ARBA00022909"/>
    </source>
</evidence>
<feature type="domain" description="7,8-dihydro-6-hydroxymethylpterin-pyrophosphokinase" evidence="13">
    <location>
        <begin position="88"/>
        <end position="99"/>
    </location>
</feature>
<keyword evidence="6" id="KW-0547">Nucleotide-binding</keyword>
<dbReference type="CDD" id="cd00483">
    <property type="entry name" value="HPPK"/>
    <property type="match status" value="1"/>
</dbReference>
<dbReference type="Gene3D" id="3.30.70.560">
    <property type="entry name" value="7,8-Dihydro-6-hydroxymethylpterin-pyrophosphokinase HPPK"/>
    <property type="match status" value="1"/>
</dbReference>
<dbReference type="GO" id="GO:0003848">
    <property type="term" value="F:2-amino-4-hydroxy-6-hydroxymethyldihydropteridine diphosphokinase activity"/>
    <property type="evidence" value="ECO:0007669"/>
    <property type="project" value="UniProtKB-EC"/>
</dbReference>
<dbReference type="GO" id="GO:0016301">
    <property type="term" value="F:kinase activity"/>
    <property type="evidence" value="ECO:0007669"/>
    <property type="project" value="UniProtKB-KW"/>
</dbReference>
<dbReference type="InterPro" id="IPR000550">
    <property type="entry name" value="Hppk"/>
</dbReference>
<evidence type="ECO:0000256" key="11">
    <source>
        <dbReference type="ARBA" id="ARBA00029766"/>
    </source>
</evidence>
<dbReference type="PANTHER" id="PTHR43071">
    <property type="entry name" value="2-AMINO-4-HYDROXY-6-HYDROXYMETHYLDIHYDROPTERIDINE PYROPHOSPHOKINASE"/>
    <property type="match status" value="1"/>
</dbReference>
<gene>
    <name evidence="14" type="primary">folK</name>
    <name evidence="14" type="ORF">DJ017_13845</name>
</gene>
<keyword evidence="7 14" id="KW-0418">Kinase</keyword>
<comment type="function">
    <text evidence="10">Catalyzes the transfer of pyrophosphate from adenosine triphosphate (ATP) to 6-hydroxymethyl-7,8-dihydropterin, an enzymatic step in folate biosynthesis pathway.</text>
</comment>
<keyword evidence="15" id="KW-1185">Reference proteome</keyword>
<evidence type="ECO:0000256" key="12">
    <source>
        <dbReference type="ARBA" id="ARBA00033413"/>
    </source>
</evidence>
<evidence type="ECO:0000256" key="8">
    <source>
        <dbReference type="ARBA" id="ARBA00022840"/>
    </source>
</evidence>
<dbReference type="OrthoDB" id="9808041at2"/>
<proteinExistence type="inferred from homology"/>
<comment type="caution">
    <text evidence="14">The sequence shown here is derived from an EMBL/GenBank/DDBJ whole genome shotgun (WGS) entry which is preliminary data.</text>
</comment>
<reference evidence="15" key="1">
    <citation type="submission" date="2018-05" db="EMBL/GenBank/DDBJ databases">
        <authorList>
            <person name="Li X."/>
        </authorList>
    </citation>
    <scope>NUCLEOTIDE SEQUENCE [LARGE SCALE GENOMIC DNA]</scope>
    <source>
        <strain evidence="15">LX32</strain>
    </source>
</reference>
<dbReference type="PROSITE" id="PS00794">
    <property type="entry name" value="HPPK"/>
    <property type="match status" value="1"/>
</dbReference>
<name>A0A328ARE6_9CAUL</name>
<comment type="similarity">
    <text evidence="2">Belongs to the HPPK family.</text>
</comment>
<organism evidence="14 15">
    <name type="scientific">Phenylobacterium soli</name>
    <dbReference type="NCBI Taxonomy" id="2170551"/>
    <lineage>
        <taxon>Bacteria</taxon>
        <taxon>Pseudomonadati</taxon>
        <taxon>Pseudomonadota</taxon>
        <taxon>Alphaproteobacteria</taxon>
        <taxon>Caulobacterales</taxon>
        <taxon>Caulobacteraceae</taxon>
        <taxon>Phenylobacterium</taxon>
    </lineage>
</organism>
<evidence type="ECO:0000256" key="10">
    <source>
        <dbReference type="ARBA" id="ARBA00029409"/>
    </source>
</evidence>
<dbReference type="UniPathway" id="UPA00077">
    <property type="reaction ID" value="UER00155"/>
</dbReference>
<evidence type="ECO:0000313" key="14">
    <source>
        <dbReference type="EMBL" id="RAK55518.1"/>
    </source>
</evidence>